<evidence type="ECO:0000256" key="1">
    <source>
        <dbReference type="ARBA" id="ARBA00004141"/>
    </source>
</evidence>
<feature type="transmembrane region" description="Helical" evidence="8">
    <location>
        <begin position="129"/>
        <end position="147"/>
    </location>
</feature>
<feature type="transmembrane region" description="Helical" evidence="8">
    <location>
        <begin position="220"/>
        <end position="241"/>
    </location>
</feature>
<comment type="similarity">
    <text evidence="2 7">Belongs to the major facilitator superfamily. Sugar transporter (TC 2.A.1.1) family.</text>
</comment>
<dbReference type="InParanoid" id="A0A5J5F911"/>
<keyword evidence="4 8" id="KW-0812">Transmembrane</keyword>
<dbReference type="Gene3D" id="1.20.1250.20">
    <property type="entry name" value="MFS general substrate transporter like domains"/>
    <property type="match status" value="1"/>
</dbReference>
<dbReference type="FunFam" id="1.20.1250.20:FF:000217">
    <property type="entry name" value="MFS lactose permease, putative"/>
    <property type="match status" value="1"/>
</dbReference>
<dbReference type="PROSITE" id="PS50850">
    <property type="entry name" value="MFS"/>
    <property type="match status" value="1"/>
</dbReference>
<gene>
    <name evidence="10" type="ORF">FN846DRAFT_928608</name>
</gene>
<protein>
    <submittedName>
        <fullName evidence="10">General substrate transporter</fullName>
    </submittedName>
</protein>
<dbReference type="OrthoDB" id="6133115at2759"/>
<evidence type="ECO:0000313" key="11">
    <source>
        <dbReference type="Proteomes" id="UP000326924"/>
    </source>
</evidence>
<evidence type="ECO:0000256" key="2">
    <source>
        <dbReference type="ARBA" id="ARBA00010992"/>
    </source>
</evidence>
<accession>A0A5J5F911</accession>
<dbReference type="SUPFAM" id="SSF103473">
    <property type="entry name" value="MFS general substrate transporter"/>
    <property type="match status" value="1"/>
</dbReference>
<evidence type="ECO:0000259" key="9">
    <source>
        <dbReference type="PROSITE" id="PS50850"/>
    </source>
</evidence>
<feature type="transmembrane region" description="Helical" evidence="8">
    <location>
        <begin position="93"/>
        <end position="117"/>
    </location>
</feature>
<name>A0A5J5F911_9PEZI</name>
<organism evidence="10 11">
    <name type="scientific">Sphaerosporella brunnea</name>
    <dbReference type="NCBI Taxonomy" id="1250544"/>
    <lineage>
        <taxon>Eukaryota</taxon>
        <taxon>Fungi</taxon>
        <taxon>Dikarya</taxon>
        <taxon>Ascomycota</taxon>
        <taxon>Pezizomycotina</taxon>
        <taxon>Pezizomycetes</taxon>
        <taxon>Pezizales</taxon>
        <taxon>Pyronemataceae</taxon>
        <taxon>Sphaerosporella</taxon>
    </lineage>
</organism>
<dbReference type="Pfam" id="PF00083">
    <property type="entry name" value="Sugar_tr"/>
    <property type="match status" value="1"/>
</dbReference>
<evidence type="ECO:0000256" key="8">
    <source>
        <dbReference type="SAM" id="Phobius"/>
    </source>
</evidence>
<feature type="transmembrane region" description="Helical" evidence="8">
    <location>
        <begin position="349"/>
        <end position="370"/>
    </location>
</feature>
<dbReference type="GO" id="GO:0016020">
    <property type="term" value="C:membrane"/>
    <property type="evidence" value="ECO:0007669"/>
    <property type="project" value="UniProtKB-SubCell"/>
</dbReference>
<reference evidence="10 11" key="1">
    <citation type="submission" date="2019-09" db="EMBL/GenBank/DDBJ databases">
        <title>Draft genome of the ectomycorrhizal ascomycete Sphaerosporella brunnea.</title>
        <authorList>
            <consortium name="DOE Joint Genome Institute"/>
            <person name="Benucci G.M."/>
            <person name="Marozzi G."/>
            <person name="Antonielli L."/>
            <person name="Sanchez S."/>
            <person name="Marco P."/>
            <person name="Wang X."/>
            <person name="Falini L.B."/>
            <person name="Barry K."/>
            <person name="Haridas S."/>
            <person name="Lipzen A."/>
            <person name="Labutti K."/>
            <person name="Grigoriev I.V."/>
            <person name="Murat C."/>
            <person name="Martin F."/>
            <person name="Albertini E."/>
            <person name="Donnini D."/>
            <person name="Bonito G."/>
        </authorList>
    </citation>
    <scope>NUCLEOTIDE SEQUENCE [LARGE SCALE GENOMIC DNA]</scope>
    <source>
        <strain evidence="10 11">Sb_GMNB300</strain>
    </source>
</reference>
<keyword evidence="3 7" id="KW-0813">Transport</keyword>
<feature type="transmembrane region" description="Helical" evidence="8">
    <location>
        <begin position="448"/>
        <end position="465"/>
    </location>
</feature>
<dbReference type="PANTHER" id="PTHR48022:SF79">
    <property type="entry name" value="LACTOSE PERMEASE, PUTATIVE (AFU_ORTHOLOGUE AFUA_6G01860)-RELATED"/>
    <property type="match status" value="1"/>
</dbReference>
<dbReference type="InterPro" id="IPR005828">
    <property type="entry name" value="MFS_sugar_transport-like"/>
</dbReference>
<evidence type="ECO:0000256" key="6">
    <source>
        <dbReference type="ARBA" id="ARBA00023136"/>
    </source>
</evidence>
<dbReference type="InterPro" id="IPR020846">
    <property type="entry name" value="MFS_dom"/>
</dbReference>
<comment type="subcellular location">
    <subcellularLocation>
        <location evidence="1">Membrane</location>
        <topology evidence="1">Multi-pass membrane protein</topology>
    </subcellularLocation>
</comment>
<dbReference type="InterPro" id="IPR036259">
    <property type="entry name" value="MFS_trans_sf"/>
</dbReference>
<feature type="transmembrane region" description="Helical" evidence="8">
    <location>
        <begin position="159"/>
        <end position="177"/>
    </location>
</feature>
<feature type="transmembrane region" description="Helical" evidence="8">
    <location>
        <begin position="311"/>
        <end position="337"/>
    </location>
</feature>
<keyword evidence="6 8" id="KW-0472">Membrane</keyword>
<keyword evidence="11" id="KW-1185">Reference proteome</keyword>
<feature type="transmembrane region" description="Helical" evidence="8">
    <location>
        <begin position="477"/>
        <end position="496"/>
    </location>
</feature>
<feature type="transmembrane region" description="Helical" evidence="8">
    <location>
        <begin position="189"/>
        <end position="208"/>
    </location>
</feature>
<evidence type="ECO:0000256" key="5">
    <source>
        <dbReference type="ARBA" id="ARBA00022989"/>
    </source>
</evidence>
<dbReference type="InterPro" id="IPR050360">
    <property type="entry name" value="MFS_Sugar_Transporters"/>
</dbReference>
<dbReference type="InterPro" id="IPR005829">
    <property type="entry name" value="Sugar_transporter_CS"/>
</dbReference>
<dbReference type="Proteomes" id="UP000326924">
    <property type="component" value="Unassembled WGS sequence"/>
</dbReference>
<comment type="caution">
    <text evidence="10">The sequence shown here is derived from an EMBL/GenBank/DDBJ whole genome shotgun (WGS) entry which is preliminary data.</text>
</comment>
<evidence type="ECO:0000256" key="4">
    <source>
        <dbReference type="ARBA" id="ARBA00022692"/>
    </source>
</evidence>
<feature type="transmembrane region" description="Helical" evidence="8">
    <location>
        <begin position="416"/>
        <end position="436"/>
    </location>
</feature>
<evidence type="ECO:0000256" key="3">
    <source>
        <dbReference type="ARBA" id="ARBA00022448"/>
    </source>
</evidence>
<dbReference type="InterPro" id="IPR003663">
    <property type="entry name" value="Sugar/inositol_transpt"/>
</dbReference>
<keyword evidence="5 8" id="KW-1133">Transmembrane helix</keyword>
<dbReference type="GO" id="GO:0005351">
    <property type="term" value="F:carbohydrate:proton symporter activity"/>
    <property type="evidence" value="ECO:0007669"/>
    <property type="project" value="TreeGrafter"/>
</dbReference>
<sequence length="543" mass="60463">MSTAALPSEKGEMTLDTPISDSKLQEHQNIVAVENVAFADAISKAKVRPFSKRMLQLYCFCFIATLNSCINGYDGSLMGSINAMVPYQRQFGMITTGSSTGFVFAIYTVGNLAGSFVAGPLTDTWGRRWGMFLGAIFIIIGTCIQAPANTMAQFKGGRFVLGFGVAMSATAGPSYVAEIAHPVYRGVLTGIYNSFWFIGSIPATWVTWGTNKHFTDNRAWRIPLWLQMSFSGIIAVSVFFLPESPRWLMANDRHEEALAVLTKYHGDDDPDNAIVKLSFREMQDLITVEGSDKRWWDYSELVKTRAARWRLTMVISMSFFGQWSGNAAISYFMPVMLKQAGIDSVSTQLMLSGIIVVIQFIGALIGSILVDKVGRRPMLITASALFVLWFVLVAALSAKFDGTNNKHGSNATIAMIYFFGFTFAVCFTPCQALYPTECLNFETRAKGMAVYNFWVNIASFFNNYVTPIGLGNVTWKFYFLYIAWDTFQTAFIYFFYVETKDRTLEELNEIFEAPFPKAASLKKTKVAIVAEHGVTDVIEEASV</sequence>
<feature type="transmembrane region" description="Helical" evidence="8">
    <location>
        <begin position="55"/>
        <end position="73"/>
    </location>
</feature>
<evidence type="ECO:0000313" key="10">
    <source>
        <dbReference type="EMBL" id="KAA8913779.1"/>
    </source>
</evidence>
<feature type="domain" description="Major facilitator superfamily (MFS) profile" evidence="9">
    <location>
        <begin position="60"/>
        <end position="500"/>
    </location>
</feature>
<evidence type="ECO:0000256" key="7">
    <source>
        <dbReference type="RuleBase" id="RU003346"/>
    </source>
</evidence>
<dbReference type="NCBIfam" id="TIGR00879">
    <property type="entry name" value="SP"/>
    <property type="match status" value="1"/>
</dbReference>
<dbReference type="PANTHER" id="PTHR48022">
    <property type="entry name" value="PLASTIDIC GLUCOSE TRANSPORTER 4"/>
    <property type="match status" value="1"/>
</dbReference>
<dbReference type="AlphaFoldDB" id="A0A5J5F911"/>
<proteinExistence type="inferred from homology"/>
<dbReference type="PROSITE" id="PS00216">
    <property type="entry name" value="SUGAR_TRANSPORT_1"/>
    <property type="match status" value="1"/>
</dbReference>
<dbReference type="EMBL" id="VXIS01000012">
    <property type="protein sequence ID" value="KAA8913779.1"/>
    <property type="molecule type" value="Genomic_DNA"/>
</dbReference>
<feature type="transmembrane region" description="Helical" evidence="8">
    <location>
        <begin position="377"/>
        <end position="396"/>
    </location>
</feature>